<feature type="compositionally biased region" description="Gly residues" evidence="6">
    <location>
        <begin position="459"/>
        <end position="470"/>
    </location>
</feature>
<feature type="region of interest" description="Disordered" evidence="6">
    <location>
        <begin position="350"/>
        <end position="525"/>
    </location>
</feature>
<feature type="compositionally biased region" description="Basic and acidic residues" evidence="6">
    <location>
        <begin position="809"/>
        <end position="818"/>
    </location>
</feature>
<evidence type="ECO:0000259" key="7">
    <source>
        <dbReference type="PROSITE" id="PS50066"/>
    </source>
</evidence>
<keyword evidence="2" id="KW-0805">Transcription regulation</keyword>
<evidence type="ECO:0000256" key="3">
    <source>
        <dbReference type="ARBA" id="ARBA00023125"/>
    </source>
</evidence>
<comment type="caution">
    <text evidence="8">The sequence shown here is derived from an EMBL/GenBank/DDBJ whole genome shotgun (WGS) entry which is preliminary data.</text>
</comment>
<dbReference type="InterPro" id="IPR036879">
    <property type="entry name" value="TF_MADSbox_sf"/>
</dbReference>
<feature type="compositionally biased region" description="Polar residues" evidence="6">
    <location>
        <begin position="445"/>
        <end position="454"/>
    </location>
</feature>
<comment type="subcellular location">
    <subcellularLocation>
        <location evidence="1">Nucleus</location>
    </subcellularLocation>
</comment>
<protein>
    <recommendedName>
        <fullName evidence="7">MADS-box domain-containing protein</fullName>
    </recommendedName>
</protein>
<feature type="region of interest" description="Disordered" evidence="6">
    <location>
        <begin position="722"/>
        <end position="753"/>
    </location>
</feature>
<feature type="compositionally biased region" description="Low complexity" evidence="6">
    <location>
        <begin position="290"/>
        <end position="301"/>
    </location>
</feature>
<dbReference type="PROSITE" id="PS50066">
    <property type="entry name" value="MADS_BOX_2"/>
    <property type="match status" value="1"/>
</dbReference>
<feature type="compositionally biased region" description="Low complexity" evidence="6">
    <location>
        <begin position="358"/>
        <end position="379"/>
    </location>
</feature>
<dbReference type="Proteomes" id="UP001165090">
    <property type="component" value="Unassembled WGS sequence"/>
</dbReference>
<dbReference type="EMBL" id="BSDZ01000094">
    <property type="protein sequence ID" value="GLI70748.1"/>
    <property type="molecule type" value="Genomic_DNA"/>
</dbReference>
<organism evidence="8 9">
    <name type="scientific">Volvox africanus</name>
    <dbReference type="NCBI Taxonomy" id="51714"/>
    <lineage>
        <taxon>Eukaryota</taxon>
        <taxon>Viridiplantae</taxon>
        <taxon>Chlorophyta</taxon>
        <taxon>core chlorophytes</taxon>
        <taxon>Chlorophyceae</taxon>
        <taxon>CS clade</taxon>
        <taxon>Chlamydomonadales</taxon>
        <taxon>Volvocaceae</taxon>
        <taxon>Volvox</taxon>
    </lineage>
</organism>
<evidence type="ECO:0000256" key="1">
    <source>
        <dbReference type="ARBA" id="ARBA00004123"/>
    </source>
</evidence>
<dbReference type="PRINTS" id="PR00404">
    <property type="entry name" value="MADSDOMAIN"/>
</dbReference>
<feature type="compositionally biased region" description="Polar residues" evidence="6">
    <location>
        <begin position="743"/>
        <end position="753"/>
    </location>
</feature>
<name>A0ABQ5SMN7_9CHLO</name>
<dbReference type="InterPro" id="IPR050142">
    <property type="entry name" value="MADS-box/MEF2_TF"/>
</dbReference>
<dbReference type="InterPro" id="IPR002100">
    <property type="entry name" value="TF_MADSbox"/>
</dbReference>
<feature type="region of interest" description="Disordered" evidence="6">
    <location>
        <begin position="274"/>
        <end position="301"/>
    </location>
</feature>
<reference evidence="8 9" key="1">
    <citation type="journal article" date="2023" name="IScience">
        <title>Expanded male sex-determining region conserved during the evolution of homothallism in the green alga Volvox.</title>
        <authorList>
            <person name="Yamamoto K."/>
            <person name="Matsuzaki R."/>
            <person name="Mahakham W."/>
            <person name="Heman W."/>
            <person name="Sekimoto H."/>
            <person name="Kawachi M."/>
            <person name="Minakuchi Y."/>
            <person name="Toyoda A."/>
            <person name="Nozaki H."/>
        </authorList>
    </citation>
    <scope>NUCLEOTIDE SEQUENCE [LARGE SCALE GENOMIC DNA]</scope>
    <source>
        <strain evidence="8 9">NIES-4468</strain>
    </source>
</reference>
<evidence type="ECO:0000256" key="2">
    <source>
        <dbReference type="ARBA" id="ARBA00023015"/>
    </source>
</evidence>
<dbReference type="Gene3D" id="3.40.1810.10">
    <property type="entry name" value="Transcription factor, MADS-box"/>
    <property type="match status" value="1"/>
</dbReference>
<accession>A0ABQ5SMN7</accession>
<feature type="compositionally biased region" description="Polar residues" evidence="6">
    <location>
        <begin position="722"/>
        <end position="733"/>
    </location>
</feature>
<keyword evidence="3" id="KW-0238">DNA-binding</keyword>
<evidence type="ECO:0000256" key="4">
    <source>
        <dbReference type="ARBA" id="ARBA00023163"/>
    </source>
</evidence>
<dbReference type="SUPFAM" id="SSF55455">
    <property type="entry name" value="SRF-like"/>
    <property type="match status" value="1"/>
</dbReference>
<keyword evidence="5" id="KW-0539">Nucleus</keyword>
<proteinExistence type="predicted"/>
<keyword evidence="9" id="KW-1185">Reference proteome</keyword>
<feature type="compositionally biased region" description="Polar residues" evidence="6">
    <location>
        <begin position="277"/>
        <end position="289"/>
    </location>
</feature>
<feature type="region of interest" description="Disordered" evidence="6">
    <location>
        <begin position="639"/>
        <end position="664"/>
    </location>
</feature>
<gene>
    <name evidence="8" type="ORF">VaNZ11_015775</name>
</gene>
<dbReference type="Pfam" id="PF00319">
    <property type="entry name" value="SRF-TF"/>
    <property type="match status" value="1"/>
</dbReference>
<evidence type="ECO:0000313" key="8">
    <source>
        <dbReference type="EMBL" id="GLI70748.1"/>
    </source>
</evidence>
<evidence type="ECO:0000256" key="5">
    <source>
        <dbReference type="ARBA" id="ARBA00023242"/>
    </source>
</evidence>
<feature type="compositionally biased region" description="Low complexity" evidence="6">
    <location>
        <begin position="394"/>
        <end position="432"/>
    </location>
</feature>
<dbReference type="SMART" id="SM00432">
    <property type="entry name" value="MADS"/>
    <property type="match status" value="1"/>
</dbReference>
<sequence>MEEITRSKVQLRRTTDDRLLQDMFAKRKQTLVKKAMELSVLCDCDVGLIIFGPGSSGPGTGGQRLYQYSSISMDELLERYAAAVAEPHERRRNGELLRHYYELSPDDDGEEAAARNGNGGASTSAAAAEAAATMAAVDSIILGGGGRRLEGREGITGLLKRMRMNSPGLDGIGAYGDHMAAVGGAPRPLLSSSGLSAVPGPGSGPAVGMINNGQGSLVPPGVGAPLRRLGAASIPLEGIKAAGFLDKRNYPVSPRSEKAYEEITAEFDKLTEMRSQRAGNSGRQNTPTVLQPLSSSLASHQQHLQQILHQQQLLQQQRQQEQQQQQGGGAKRFKPLSILVPELQTHPIIPTNLTPLQSAPGGAVSGPSAAADGSASTSGRSCEAVHSAANGPEPHGTLLQQQQPHPTLQFNSNRQQHPQQQQHHSQQQQGGLPPRPPDGCLPSSRPKSTQSQGSLALGVGTGGLHSGRGITGSSPSPPRPMAISPTTSGVGPPLSAGMGPGEAGALAAPMEVDGGGANGNSSGPFVLDRRGGTALGDEGLASLLGASAFRTSLDGSAANLLTLPSPPPHSAANALFGSLDGGPLSMRSGSHGMLGSLGSLDRGASMGLGSLAMSLESPGGHVGLETALRGLAPMDVLDWPSMSPRSSTGNGDAPAGSGGFPDEVEGGTVLDGLVVRGTSLSKLAPGALEAAIGPSPDTCGGGSGTPVSTRARVSLSAFSGHTVATSTATQGQQPDAAPGLGSTPGSAETQQGVLSSHGSVLLGRGAVTGMRVAHGADGEDLSGSRHSSANAGVDSPHGRCEAVAHGTKPSREVGSDREGGRLGSLALADSMGLTPELSLNDMCPGGIDAAATAAVAAVHAQEGKGGGEAHGAAAEGLLGLEVVGKALVLPSGARTNAVHGGGPAQGTAGG</sequence>
<feature type="domain" description="MADS-box" evidence="7">
    <location>
        <begin position="4"/>
        <end position="52"/>
    </location>
</feature>
<evidence type="ECO:0000256" key="6">
    <source>
        <dbReference type="SAM" id="MobiDB-lite"/>
    </source>
</evidence>
<keyword evidence="4" id="KW-0804">Transcription</keyword>
<evidence type="ECO:0000313" key="9">
    <source>
        <dbReference type="Proteomes" id="UP001165090"/>
    </source>
</evidence>
<feature type="region of interest" description="Disordered" evidence="6">
    <location>
        <begin position="775"/>
        <end position="818"/>
    </location>
</feature>
<dbReference type="PANTHER" id="PTHR48019">
    <property type="entry name" value="SERUM RESPONSE FACTOR HOMOLOG"/>
    <property type="match status" value="1"/>
</dbReference>